<dbReference type="Pfam" id="PF17933">
    <property type="entry name" value="TetR_C_25"/>
    <property type="match status" value="1"/>
</dbReference>
<feature type="domain" description="HTH tetR-type" evidence="5">
    <location>
        <begin position="10"/>
        <end position="70"/>
    </location>
</feature>
<keyword evidence="3" id="KW-0804">Transcription</keyword>
<evidence type="ECO:0000313" key="7">
    <source>
        <dbReference type="Proteomes" id="UP000264006"/>
    </source>
</evidence>
<dbReference type="AlphaFoldDB" id="A0A346XR97"/>
<evidence type="ECO:0000259" key="5">
    <source>
        <dbReference type="PROSITE" id="PS50977"/>
    </source>
</evidence>
<evidence type="ECO:0000256" key="2">
    <source>
        <dbReference type="ARBA" id="ARBA00023125"/>
    </source>
</evidence>
<dbReference type="InterPro" id="IPR001647">
    <property type="entry name" value="HTH_TetR"/>
</dbReference>
<dbReference type="Pfam" id="PF00440">
    <property type="entry name" value="TetR_N"/>
    <property type="match status" value="1"/>
</dbReference>
<evidence type="ECO:0000256" key="1">
    <source>
        <dbReference type="ARBA" id="ARBA00023015"/>
    </source>
</evidence>
<evidence type="ECO:0000256" key="3">
    <source>
        <dbReference type="ARBA" id="ARBA00023163"/>
    </source>
</evidence>
<dbReference type="GO" id="GO:0000976">
    <property type="term" value="F:transcription cis-regulatory region binding"/>
    <property type="evidence" value="ECO:0007669"/>
    <property type="project" value="TreeGrafter"/>
</dbReference>
<feature type="DNA-binding region" description="H-T-H motif" evidence="4">
    <location>
        <begin position="33"/>
        <end position="52"/>
    </location>
</feature>
<dbReference type="PANTHER" id="PTHR30055">
    <property type="entry name" value="HTH-TYPE TRANSCRIPTIONAL REGULATOR RUTR"/>
    <property type="match status" value="1"/>
</dbReference>
<dbReference type="PROSITE" id="PS50977">
    <property type="entry name" value="HTH_TETR_2"/>
    <property type="match status" value="1"/>
</dbReference>
<dbReference type="Gene3D" id="1.10.357.10">
    <property type="entry name" value="Tetracycline Repressor, domain 2"/>
    <property type="match status" value="1"/>
</dbReference>
<proteinExistence type="predicted"/>
<evidence type="ECO:0000256" key="4">
    <source>
        <dbReference type="PROSITE-ProRule" id="PRU00335"/>
    </source>
</evidence>
<protein>
    <submittedName>
        <fullName evidence="6">Transcriptional regulator, TetR family</fullName>
    </submittedName>
</protein>
<name>A0A346XR97_9ACTN</name>
<keyword evidence="2 4" id="KW-0238">DNA-binding</keyword>
<gene>
    <name evidence="6" type="ORF">DVS28_a0035</name>
</gene>
<evidence type="ECO:0000313" key="6">
    <source>
        <dbReference type="EMBL" id="AXV04744.1"/>
    </source>
</evidence>
<dbReference type="InterPro" id="IPR009057">
    <property type="entry name" value="Homeodomain-like_sf"/>
</dbReference>
<accession>A0A346XR97</accession>
<dbReference type="PANTHER" id="PTHR30055:SF234">
    <property type="entry name" value="HTH-TYPE TRANSCRIPTIONAL REGULATOR BETI"/>
    <property type="match status" value="1"/>
</dbReference>
<keyword evidence="7" id="KW-1185">Reference proteome</keyword>
<dbReference type="EMBL" id="CP031165">
    <property type="protein sequence ID" value="AXV04744.1"/>
    <property type="molecule type" value="Genomic_DNA"/>
</dbReference>
<dbReference type="InterPro" id="IPR050109">
    <property type="entry name" value="HTH-type_TetR-like_transc_reg"/>
</dbReference>
<dbReference type="Proteomes" id="UP000264006">
    <property type="component" value="Chromosome"/>
</dbReference>
<dbReference type="GO" id="GO:0003700">
    <property type="term" value="F:DNA-binding transcription factor activity"/>
    <property type="evidence" value="ECO:0007669"/>
    <property type="project" value="TreeGrafter"/>
</dbReference>
<sequence>MLNMRSTDDRSTKARIRDAAIDVVAEAGPSALTARSVATRAGVSAGSVIHHYGSMEELRDVCDTHIVGEVRRLKTEAMAQGAQVDPIAALRDASDGPPLMAYLARTMVDGTPRVTALVREMVDDAVVYMKAGAASGLLNELDDPEGCAAVLTIWSLGALVLHDHVKALLDVDLLSPSLQADPTYIRRYMAPAFELLSGGMVTDEAAAGITAAIAATQTTTTEDS</sequence>
<organism evidence="6 7">
    <name type="scientific">Euzebya pacifica</name>
    <dbReference type="NCBI Taxonomy" id="1608957"/>
    <lineage>
        <taxon>Bacteria</taxon>
        <taxon>Bacillati</taxon>
        <taxon>Actinomycetota</taxon>
        <taxon>Nitriliruptoria</taxon>
        <taxon>Euzebyales</taxon>
    </lineage>
</organism>
<keyword evidence="1" id="KW-0805">Transcription regulation</keyword>
<dbReference type="InterPro" id="IPR041484">
    <property type="entry name" value="TetR_C_25"/>
</dbReference>
<dbReference type="KEGG" id="euz:DVS28_a0035"/>
<dbReference type="SUPFAM" id="SSF46689">
    <property type="entry name" value="Homeodomain-like"/>
    <property type="match status" value="1"/>
</dbReference>
<dbReference type="OrthoDB" id="3403733at2"/>
<reference evidence="6 7" key="1">
    <citation type="submission" date="2018-09" db="EMBL/GenBank/DDBJ databases">
        <title>Complete genome sequence of Euzebya sp. DY32-46 isolated from seawater of Pacific Ocean.</title>
        <authorList>
            <person name="Xu L."/>
            <person name="Wu Y.-H."/>
            <person name="Xu X.-W."/>
        </authorList>
    </citation>
    <scope>NUCLEOTIDE SEQUENCE [LARGE SCALE GENOMIC DNA]</scope>
    <source>
        <strain evidence="6 7">DY32-46</strain>
    </source>
</reference>